<keyword evidence="3 6" id="KW-0812">Transmembrane</keyword>
<dbReference type="SUPFAM" id="SSF161098">
    <property type="entry name" value="MetI-like"/>
    <property type="match status" value="1"/>
</dbReference>
<dbReference type="PANTHER" id="PTHR30177">
    <property type="entry name" value="GLYCINE BETAINE/L-PROLINE TRANSPORT SYSTEM PERMEASE PROTEIN PROW"/>
    <property type="match status" value="1"/>
</dbReference>
<dbReference type="InterPro" id="IPR035906">
    <property type="entry name" value="MetI-like_sf"/>
</dbReference>
<protein>
    <submittedName>
        <fullName evidence="8">ABC transporter permease</fullName>
    </submittedName>
</protein>
<dbReference type="GO" id="GO:0031460">
    <property type="term" value="P:glycine betaine transport"/>
    <property type="evidence" value="ECO:0007669"/>
    <property type="project" value="TreeGrafter"/>
</dbReference>
<comment type="caution">
    <text evidence="8">The sequence shown here is derived from an EMBL/GenBank/DDBJ whole genome shotgun (WGS) entry which is preliminary data.</text>
</comment>
<feature type="transmembrane region" description="Helical" evidence="6">
    <location>
        <begin position="156"/>
        <end position="177"/>
    </location>
</feature>
<dbReference type="Pfam" id="PF00528">
    <property type="entry name" value="BPD_transp_1"/>
    <property type="match status" value="1"/>
</dbReference>
<dbReference type="Proteomes" id="UP001139502">
    <property type="component" value="Unassembled WGS sequence"/>
</dbReference>
<dbReference type="GO" id="GO:0055085">
    <property type="term" value="P:transmembrane transport"/>
    <property type="evidence" value="ECO:0007669"/>
    <property type="project" value="InterPro"/>
</dbReference>
<dbReference type="CDD" id="cd06261">
    <property type="entry name" value="TM_PBP2"/>
    <property type="match status" value="1"/>
</dbReference>
<comment type="subcellular location">
    <subcellularLocation>
        <location evidence="6">Cell membrane</location>
        <topology evidence="6">Multi-pass membrane protein</topology>
    </subcellularLocation>
    <subcellularLocation>
        <location evidence="1">Membrane</location>
        <topology evidence="1">Multi-pass membrane protein</topology>
    </subcellularLocation>
</comment>
<reference evidence="8" key="1">
    <citation type="submission" date="2022-06" db="EMBL/GenBank/DDBJ databases">
        <title>Rothia sp. isolated from sandalwood seedling.</title>
        <authorList>
            <person name="Tuikhar N."/>
            <person name="Kirdat K."/>
            <person name="Thorat V."/>
            <person name="Swetha P."/>
            <person name="Padma S."/>
            <person name="Sundararaj R."/>
            <person name="Yadav A."/>
        </authorList>
    </citation>
    <scope>NUCLEOTIDE SEQUENCE</scope>
    <source>
        <strain evidence="8">AR01</strain>
    </source>
</reference>
<evidence type="ECO:0000256" key="3">
    <source>
        <dbReference type="ARBA" id="ARBA00022692"/>
    </source>
</evidence>
<dbReference type="PANTHER" id="PTHR30177:SF33">
    <property type="entry name" value="POSSIBLE OSMOPROTECTANT (GLYCINE BETAINE_CARNITINE_CHOLINE_L-PROLINE) TRANSPORT INTEGRAL MEMBRANE PROTEIN ABC TRANSPORTER PROZ"/>
    <property type="match status" value="1"/>
</dbReference>
<evidence type="ECO:0000256" key="1">
    <source>
        <dbReference type="ARBA" id="ARBA00004141"/>
    </source>
</evidence>
<evidence type="ECO:0000313" key="8">
    <source>
        <dbReference type="EMBL" id="MCP3425656.1"/>
    </source>
</evidence>
<evidence type="ECO:0000259" key="7">
    <source>
        <dbReference type="PROSITE" id="PS50928"/>
    </source>
</evidence>
<evidence type="ECO:0000256" key="2">
    <source>
        <dbReference type="ARBA" id="ARBA00022448"/>
    </source>
</evidence>
<evidence type="ECO:0000256" key="6">
    <source>
        <dbReference type="RuleBase" id="RU363032"/>
    </source>
</evidence>
<gene>
    <name evidence="8" type="ORF">NBM05_06420</name>
</gene>
<feature type="transmembrane region" description="Helical" evidence="6">
    <location>
        <begin position="93"/>
        <end position="112"/>
    </location>
</feature>
<dbReference type="InterPro" id="IPR000515">
    <property type="entry name" value="MetI-like"/>
</dbReference>
<organism evidence="8 9">
    <name type="scientific">Rothia santali</name>
    <dbReference type="NCBI Taxonomy" id="2949643"/>
    <lineage>
        <taxon>Bacteria</taxon>
        <taxon>Bacillati</taxon>
        <taxon>Actinomycetota</taxon>
        <taxon>Actinomycetes</taxon>
        <taxon>Micrococcales</taxon>
        <taxon>Micrococcaceae</taxon>
        <taxon>Rothia</taxon>
    </lineage>
</organism>
<evidence type="ECO:0000313" key="9">
    <source>
        <dbReference type="Proteomes" id="UP001139502"/>
    </source>
</evidence>
<dbReference type="InterPro" id="IPR051204">
    <property type="entry name" value="ABC_transp_perm/SBD"/>
</dbReference>
<feature type="domain" description="ABC transmembrane type-1" evidence="7">
    <location>
        <begin position="27"/>
        <end position="206"/>
    </location>
</feature>
<keyword evidence="9" id="KW-1185">Reference proteome</keyword>
<name>A0A9X2HH79_9MICC</name>
<dbReference type="PROSITE" id="PS50928">
    <property type="entry name" value="ABC_TM1"/>
    <property type="match status" value="1"/>
</dbReference>
<dbReference type="AlphaFoldDB" id="A0A9X2HH79"/>
<keyword evidence="2 6" id="KW-0813">Transport</keyword>
<accession>A0A9X2HH79</accession>
<dbReference type="RefSeq" id="WP_254165971.1">
    <property type="nucleotide sequence ID" value="NZ_JANAFB010000012.1"/>
</dbReference>
<comment type="similarity">
    <text evidence="6">Belongs to the binding-protein-dependent transport system permease family.</text>
</comment>
<feature type="transmembrane region" description="Helical" evidence="6">
    <location>
        <begin position="189"/>
        <end position="209"/>
    </location>
</feature>
<keyword evidence="4 6" id="KW-1133">Transmembrane helix</keyword>
<dbReference type="GO" id="GO:0005886">
    <property type="term" value="C:plasma membrane"/>
    <property type="evidence" value="ECO:0007669"/>
    <property type="project" value="UniProtKB-SubCell"/>
</dbReference>
<evidence type="ECO:0000256" key="5">
    <source>
        <dbReference type="ARBA" id="ARBA00023136"/>
    </source>
</evidence>
<sequence length="222" mass="23077">MNVLEQTWQWFADPASWEGAGGIWSRLLEHLGYSGLVLLIAAVIALPLGILVGHTRAGGNVVVGVAGALRSLPTLGLLTLFALWIGLGLTAPVMALVLLAIAPLLTGAYAGISTVDPVVVDAARAQGLTEWQILTRVELPVAVPVIFGGIRNATLQVVATVTIMAYIDLGGLGRFLIDGLAVRDYSRMVAAMILAAILALLLDAVLAAAQKLLSSPGLSKED</sequence>
<proteinExistence type="inferred from homology"/>
<dbReference type="Gene3D" id="1.10.3720.10">
    <property type="entry name" value="MetI-like"/>
    <property type="match status" value="1"/>
</dbReference>
<evidence type="ECO:0000256" key="4">
    <source>
        <dbReference type="ARBA" id="ARBA00022989"/>
    </source>
</evidence>
<dbReference type="EMBL" id="JANAFB010000012">
    <property type="protein sequence ID" value="MCP3425656.1"/>
    <property type="molecule type" value="Genomic_DNA"/>
</dbReference>
<feature type="transmembrane region" description="Helical" evidence="6">
    <location>
        <begin position="31"/>
        <end position="52"/>
    </location>
</feature>
<keyword evidence="5 6" id="KW-0472">Membrane</keyword>
<feature type="transmembrane region" description="Helical" evidence="6">
    <location>
        <begin position="61"/>
        <end position="87"/>
    </location>
</feature>